<dbReference type="InterPro" id="IPR023214">
    <property type="entry name" value="HAD_sf"/>
</dbReference>
<evidence type="ECO:0000313" key="2">
    <source>
        <dbReference type="EMBL" id="RFA99375.1"/>
    </source>
</evidence>
<evidence type="ECO:0000313" key="3">
    <source>
        <dbReference type="Proteomes" id="UP000256877"/>
    </source>
</evidence>
<dbReference type="InterPro" id="IPR036412">
    <property type="entry name" value="HAD-like_sf"/>
</dbReference>
<accession>A0A371R5M3</accession>
<dbReference type="OrthoDB" id="31229at2157"/>
<protein>
    <submittedName>
        <fullName evidence="2">Haloacid dehalogenase</fullName>
    </submittedName>
</protein>
<dbReference type="PANTHER" id="PTHR43434:SF1">
    <property type="entry name" value="PHOSPHOGLYCOLATE PHOSPHATASE"/>
    <property type="match status" value="1"/>
</dbReference>
<dbReference type="EMBL" id="NMUF01000007">
    <property type="protein sequence ID" value="RFA99375.1"/>
    <property type="molecule type" value="Genomic_DNA"/>
</dbReference>
<organism evidence="2 3">
    <name type="scientific">Pyrobaculum aerophilum</name>
    <dbReference type="NCBI Taxonomy" id="13773"/>
    <lineage>
        <taxon>Archaea</taxon>
        <taxon>Thermoproteota</taxon>
        <taxon>Thermoprotei</taxon>
        <taxon>Thermoproteales</taxon>
        <taxon>Thermoproteaceae</taxon>
        <taxon>Pyrobaculum</taxon>
    </lineage>
</organism>
<dbReference type="EMBL" id="NMUE01000078">
    <property type="protein sequence ID" value="RFA92821.1"/>
    <property type="molecule type" value="Genomic_DNA"/>
</dbReference>
<comment type="caution">
    <text evidence="2">The sequence shown here is derived from an EMBL/GenBank/DDBJ whole genome shotgun (WGS) entry which is preliminary data.</text>
</comment>
<dbReference type="Gene3D" id="3.40.50.1000">
    <property type="entry name" value="HAD superfamily/HAD-like"/>
    <property type="match status" value="1"/>
</dbReference>
<dbReference type="SUPFAM" id="SSF56784">
    <property type="entry name" value="HAD-like"/>
    <property type="match status" value="1"/>
</dbReference>
<dbReference type="GO" id="GO:0006281">
    <property type="term" value="P:DNA repair"/>
    <property type="evidence" value="ECO:0007669"/>
    <property type="project" value="TreeGrafter"/>
</dbReference>
<sequence length="205" mass="22660">MPVLLLDLDKTLVNVEDFTDYCSALRELEARGFAATSAGPETYWGKCTKKVMDILLSLSGDEWIEANKVVERYEIEGAEGAVPMPYLQYFLENTLDMPKAIVTLLGAAATKRVLERFNIAVNAVVSREPGIKPKPHPDPVLRALSLLGASPEKAVMIGDSEWDELSAKAAGVRFIAVTNGREKHFFTTPFITRDLKEAAHLVRKL</sequence>
<gene>
    <name evidence="1" type="ORF">CGL51_13885</name>
    <name evidence="2" type="ORF">CGL52_04135</name>
</gene>
<dbReference type="Proteomes" id="UP000256877">
    <property type="component" value="Unassembled WGS sequence"/>
</dbReference>
<dbReference type="AlphaFoldDB" id="A0A371R5M3"/>
<dbReference type="SFLD" id="SFLDG01129">
    <property type="entry name" value="C1.5:_HAD__Beta-PGM__Phosphata"/>
    <property type="match status" value="1"/>
</dbReference>
<dbReference type="InterPro" id="IPR041492">
    <property type="entry name" value="HAD_2"/>
</dbReference>
<evidence type="ECO:0000313" key="4">
    <source>
        <dbReference type="Proteomes" id="UP000257123"/>
    </source>
</evidence>
<proteinExistence type="predicted"/>
<dbReference type="InterPro" id="IPR050155">
    <property type="entry name" value="HAD-like_hydrolase_sf"/>
</dbReference>
<dbReference type="GO" id="GO:0008967">
    <property type="term" value="F:phosphoglycolate phosphatase activity"/>
    <property type="evidence" value="ECO:0007669"/>
    <property type="project" value="TreeGrafter"/>
</dbReference>
<dbReference type="SFLD" id="SFLDS00003">
    <property type="entry name" value="Haloacid_Dehalogenase"/>
    <property type="match status" value="1"/>
</dbReference>
<dbReference type="RefSeq" id="WP_116422137.1">
    <property type="nucleotide sequence ID" value="NZ_NMUE01000078.1"/>
</dbReference>
<reference evidence="3 4" key="1">
    <citation type="submission" date="2017-07" db="EMBL/GenBank/DDBJ databases">
        <title>Draft genome sequence of aerobic hyperthermophilic archaea, Pyrobaculum aerophilum YKB31 and YKB32.</title>
        <authorList>
            <person name="Mochizuki T."/>
            <person name="Berliner A.J."/>
            <person name="Yoshida-Takashima Y."/>
            <person name="Takaki Y."/>
            <person name="Nunoura T."/>
            <person name="Takai K."/>
        </authorList>
    </citation>
    <scope>NUCLEOTIDE SEQUENCE [LARGE SCALE GENOMIC DNA]</scope>
    <source>
        <strain evidence="1 4">YKB31</strain>
        <strain evidence="2 3">YKB32</strain>
    </source>
</reference>
<dbReference type="Proteomes" id="UP000257123">
    <property type="component" value="Unassembled WGS sequence"/>
</dbReference>
<dbReference type="PANTHER" id="PTHR43434">
    <property type="entry name" value="PHOSPHOGLYCOLATE PHOSPHATASE"/>
    <property type="match status" value="1"/>
</dbReference>
<dbReference type="Gene3D" id="1.10.150.240">
    <property type="entry name" value="Putative phosphatase, domain 2"/>
    <property type="match status" value="1"/>
</dbReference>
<dbReference type="InterPro" id="IPR023198">
    <property type="entry name" value="PGP-like_dom2"/>
</dbReference>
<dbReference type="Pfam" id="PF13419">
    <property type="entry name" value="HAD_2"/>
    <property type="match status" value="1"/>
</dbReference>
<name>A0A371R5M3_9CREN</name>
<evidence type="ECO:0000313" key="1">
    <source>
        <dbReference type="EMBL" id="RFA92821.1"/>
    </source>
</evidence>